<dbReference type="FunFam" id="3.40.50.300:FF:000901">
    <property type="entry name" value="Chromosome partition protein Smc"/>
    <property type="match status" value="1"/>
</dbReference>
<dbReference type="PATRIC" id="fig|632773.3.peg.1944"/>
<dbReference type="EMBL" id="CP012502">
    <property type="protein sequence ID" value="AOM83216.1"/>
    <property type="molecule type" value="Genomic_DNA"/>
</dbReference>
<dbReference type="GO" id="GO:0016887">
    <property type="term" value="F:ATP hydrolysis activity"/>
    <property type="evidence" value="ECO:0007669"/>
    <property type="project" value="InterPro"/>
</dbReference>
<evidence type="ECO:0000256" key="4">
    <source>
        <dbReference type="ARBA" id="ARBA00022840"/>
    </source>
</evidence>
<dbReference type="SUPFAM" id="SSF52540">
    <property type="entry name" value="P-loop containing nucleoside triphosphate hydrolases"/>
    <property type="match status" value="2"/>
</dbReference>
<dbReference type="KEGG" id="bbev:BBEV_1855"/>
<keyword evidence="11" id="KW-1185">Reference proteome</keyword>
<feature type="binding site" evidence="7">
    <location>
        <begin position="32"/>
        <end position="39"/>
    </location>
    <ligand>
        <name>ATP</name>
        <dbReference type="ChEBI" id="CHEBI:30616"/>
    </ligand>
</feature>
<dbReference type="AlphaFoldDB" id="A0A1D7QW27"/>
<dbReference type="Gene3D" id="3.40.50.300">
    <property type="entry name" value="P-loop containing nucleotide triphosphate hydrolases"/>
    <property type="match status" value="2"/>
</dbReference>
<reference evidence="10 11" key="1">
    <citation type="submission" date="2015-08" db="EMBL/GenBank/DDBJ databases">
        <title>The complete genome sequence of Bacillus beveridgei MLTeJB.</title>
        <authorList>
            <person name="Hanson T.E."/>
            <person name="Mesa C."/>
            <person name="Basesman S.M."/>
            <person name="Oremland R.S."/>
        </authorList>
    </citation>
    <scope>NUCLEOTIDE SEQUENCE [LARGE SCALE GENOMIC DNA]</scope>
    <source>
        <strain evidence="10 11">MLTeJB</strain>
    </source>
</reference>
<evidence type="ECO:0000256" key="8">
    <source>
        <dbReference type="SAM" id="MobiDB-lite"/>
    </source>
</evidence>
<proteinExistence type="inferred from homology"/>
<evidence type="ECO:0000256" key="7">
    <source>
        <dbReference type="HAMAP-Rule" id="MF_01894"/>
    </source>
</evidence>
<sequence length="1187" mass="136811">MYLKRLELTGFKSFAEKLGIDFVPGVTAVVGPNGSGKSNISDAIRWVLGEQSAKNLRGAKMEDVIFSGSDRRKALNMAEISLVLDNEDQHVPVDYSEVVVTRRLYRSGDSEYLLNRQPCRLKDITDLFMDSGLGKEAFSIIGQGRVEEILSSKAEERRMIFEEAAGVLKYKFRKQASEKKLTETEDNLSRVRDIIHELEQQIQPLEEQASIANEYLSMSEELSTIEAGVLVKEIEELHGQWHTLKQDLEQAEDIRRQHEIDQYRIEQETENVRKELARLDEEIQTWQEDLLKATEELEKSEGQKQLYEERLKHFSERKNQFEAEMKELNRQLHQTNEELQRSIKDKEEQQEQVAALEDRLKDIEVSLFTLSESTEEQLEELKSDYMEWLNRRAAKENDQKHLNNQAERLRSQIQRKKEEVAHIQEELNEAIEEVHCLTDAFESAKQKTQDCLDDYRMLHEKEQRMLSQLKQEEEQLQKKEKELQQKRSRRDVLKDMEEEYAGFFHGVKEMLKQRDDQFPGIVGAVAEVISFDSSLKTAVDTALGAGQQNVITETADHGREAIAYLKKNGKGRATFLPLDTVKEKSISAYDLGRVSEIPGVLGQASAHIQVEERLRPVIEHQLGNVLFTETLHQAQKAASILKHRFRFVTLEGDVVSPGGAMTGGSMQQKSGQILSRKAELATLIEQVAKEERQIAEKFQRLEQQQKEVHNLQEKKENERQKGESRRSEERKSENDLKEKKWQRDTLQDKFDAAEMSATDYQDELVQTEERISELTSGIKEADLKAEQTKVEIDELSVSLSDKQQQEKKLNESRNDLKIQLASAKEQLRFILETEERLSAELQELEQSKETKTEAMEEQERSLKNGTTANVTETLETWKRKKDEATETIQKLRKQRLEKESDLDSKDGELKGINQQLQYTRRMEQELEVKSNRLDVNLDTKLNYLQEQYEISFELAKERYTLTLDLSKAKEKVKLLRLSIDELGHVNTGAIEEFERVKERHGFLFEQKEDLENAKQTLHSVIHEMDTEMTRRFSETFYQIQHCFQDVFQQLFGGGRASLELTNPDDLLTTGVDIVAQPPGKKLQHLALLSGGERALTAIALLFSILQVRPVPFCVLDEVEAALDEANVVRFANYLKDFSQDTQFIVVTHRKGTMEEADVLYGVTMEESGVSSLVSVKLEESEKFAGVQ</sequence>
<dbReference type="NCBIfam" id="TIGR02168">
    <property type="entry name" value="SMC_prok_B"/>
    <property type="match status" value="1"/>
</dbReference>
<dbReference type="Pfam" id="PF02463">
    <property type="entry name" value="SMC_N"/>
    <property type="match status" value="1"/>
</dbReference>
<dbReference type="FunFam" id="3.40.50.300:FF:000984">
    <property type="entry name" value="Chromosome partition protein Smc"/>
    <property type="match status" value="1"/>
</dbReference>
<evidence type="ECO:0000256" key="2">
    <source>
        <dbReference type="ARBA" id="ARBA00022490"/>
    </source>
</evidence>
<dbReference type="InterPro" id="IPR036277">
    <property type="entry name" value="SMC_hinge_sf"/>
</dbReference>
<dbReference type="PIRSF" id="PIRSF005719">
    <property type="entry name" value="SMC"/>
    <property type="match status" value="1"/>
</dbReference>
<evidence type="ECO:0000259" key="9">
    <source>
        <dbReference type="SMART" id="SM00968"/>
    </source>
</evidence>
<feature type="domain" description="SMC hinge" evidence="9">
    <location>
        <begin position="519"/>
        <end position="638"/>
    </location>
</feature>
<dbReference type="InterPro" id="IPR003395">
    <property type="entry name" value="RecF/RecN/SMC_N"/>
</dbReference>
<dbReference type="STRING" id="632773.BBEV_1855"/>
<organism evidence="10 11">
    <name type="scientific">Salisediminibacterium beveridgei</name>
    <dbReference type="NCBI Taxonomy" id="632773"/>
    <lineage>
        <taxon>Bacteria</taxon>
        <taxon>Bacillati</taxon>
        <taxon>Bacillota</taxon>
        <taxon>Bacilli</taxon>
        <taxon>Bacillales</taxon>
        <taxon>Bacillaceae</taxon>
        <taxon>Salisediminibacterium</taxon>
    </lineage>
</organism>
<dbReference type="Pfam" id="PF06470">
    <property type="entry name" value="SMC_hinge"/>
    <property type="match status" value="1"/>
</dbReference>
<dbReference type="GO" id="GO:0007062">
    <property type="term" value="P:sister chromatid cohesion"/>
    <property type="evidence" value="ECO:0007669"/>
    <property type="project" value="InterPro"/>
</dbReference>
<dbReference type="GO" id="GO:0005524">
    <property type="term" value="F:ATP binding"/>
    <property type="evidence" value="ECO:0007669"/>
    <property type="project" value="UniProtKB-UniRule"/>
</dbReference>
<keyword evidence="6 7" id="KW-0238">DNA-binding</keyword>
<dbReference type="PANTHER" id="PTHR43977">
    <property type="entry name" value="STRUCTURAL MAINTENANCE OF CHROMOSOMES PROTEIN 3"/>
    <property type="match status" value="1"/>
</dbReference>
<comment type="similarity">
    <text evidence="7">Belongs to the SMC family.</text>
</comment>
<dbReference type="OrthoDB" id="9808768at2"/>
<accession>A0A1D7QW27</accession>
<dbReference type="InterPro" id="IPR010935">
    <property type="entry name" value="SMC_hinge"/>
</dbReference>
<dbReference type="GO" id="GO:0003677">
    <property type="term" value="F:DNA binding"/>
    <property type="evidence" value="ECO:0007669"/>
    <property type="project" value="UniProtKB-UniRule"/>
</dbReference>
<comment type="subcellular location">
    <subcellularLocation>
        <location evidence="1 7">Cytoplasm</location>
    </subcellularLocation>
</comment>
<evidence type="ECO:0000313" key="10">
    <source>
        <dbReference type="EMBL" id="AOM83216.1"/>
    </source>
</evidence>
<comment type="function">
    <text evidence="7">Required for chromosome condensation and partitioning.</text>
</comment>
<evidence type="ECO:0000256" key="5">
    <source>
        <dbReference type="ARBA" id="ARBA00023054"/>
    </source>
</evidence>
<evidence type="ECO:0000256" key="3">
    <source>
        <dbReference type="ARBA" id="ARBA00022741"/>
    </source>
</evidence>
<keyword evidence="2 7" id="KW-0963">Cytoplasm</keyword>
<feature type="compositionally biased region" description="Basic and acidic residues" evidence="8">
    <location>
        <begin position="845"/>
        <end position="862"/>
    </location>
</feature>
<feature type="region of interest" description="Disordered" evidence="8">
    <location>
        <begin position="843"/>
        <end position="863"/>
    </location>
</feature>
<evidence type="ECO:0000313" key="11">
    <source>
        <dbReference type="Proteomes" id="UP000094463"/>
    </source>
</evidence>
<dbReference type="CDD" id="cd03278">
    <property type="entry name" value="ABC_SMC_barmotin"/>
    <property type="match status" value="2"/>
</dbReference>
<dbReference type="GO" id="GO:0030261">
    <property type="term" value="P:chromosome condensation"/>
    <property type="evidence" value="ECO:0007669"/>
    <property type="project" value="InterPro"/>
</dbReference>
<dbReference type="GO" id="GO:0005694">
    <property type="term" value="C:chromosome"/>
    <property type="evidence" value="ECO:0007669"/>
    <property type="project" value="InterPro"/>
</dbReference>
<dbReference type="SUPFAM" id="SSF57997">
    <property type="entry name" value="Tropomyosin"/>
    <property type="match status" value="1"/>
</dbReference>
<keyword evidence="3 7" id="KW-0547">Nucleotide-binding</keyword>
<dbReference type="SMART" id="SM00968">
    <property type="entry name" value="SMC_hinge"/>
    <property type="match status" value="1"/>
</dbReference>
<dbReference type="InterPro" id="IPR024704">
    <property type="entry name" value="SMC"/>
</dbReference>
<dbReference type="GO" id="GO:0007059">
    <property type="term" value="P:chromosome segregation"/>
    <property type="evidence" value="ECO:0007669"/>
    <property type="project" value="UniProtKB-UniRule"/>
</dbReference>
<keyword evidence="5 7" id="KW-0175">Coiled coil</keyword>
<dbReference type="GO" id="GO:0006260">
    <property type="term" value="P:DNA replication"/>
    <property type="evidence" value="ECO:0007669"/>
    <property type="project" value="UniProtKB-UniRule"/>
</dbReference>
<gene>
    <name evidence="7 10" type="primary">smc</name>
    <name evidence="10" type="ORF">BBEV_1855</name>
</gene>
<name>A0A1D7QW27_9BACI</name>
<evidence type="ECO:0000256" key="6">
    <source>
        <dbReference type="ARBA" id="ARBA00023125"/>
    </source>
</evidence>
<comment type="subunit">
    <text evidence="7">Homodimer.</text>
</comment>
<dbReference type="Gene3D" id="3.30.70.1620">
    <property type="match status" value="1"/>
</dbReference>
<protein>
    <recommendedName>
        <fullName evidence="7">Chromosome partition protein Smc</fullName>
    </recommendedName>
</protein>
<dbReference type="Proteomes" id="UP000094463">
    <property type="component" value="Chromosome"/>
</dbReference>
<feature type="coiled-coil region" evidence="7">
    <location>
        <begin position="262"/>
        <end position="496"/>
    </location>
</feature>
<keyword evidence="4 7" id="KW-0067">ATP-binding</keyword>
<dbReference type="HAMAP" id="MF_01894">
    <property type="entry name" value="Smc_prok"/>
    <property type="match status" value="1"/>
</dbReference>
<evidence type="ECO:0000256" key="1">
    <source>
        <dbReference type="ARBA" id="ARBA00004496"/>
    </source>
</evidence>
<dbReference type="Gene3D" id="1.20.1060.20">
    <property type="match status" value="1"/>
</dbReference>
<feature type="coiled-coil region" evidence="7">
    <location>
        <begin position="174"/>
        <end position="208"/>
    </location>
</feature>
<dbReference type="InterPro" id="IPR011890">
    <property type="entry name" value="SMC_prok"/>
</dbReference>
<dbReference type="GO" id="GO:0005737">
    <property type="term" value="C:cytoplasm"/>
    <property type="evidence" value="ECO:0007669"/>
    <property type="project" value="UniProtKB-SubCell"/>
</dbReference>
<comment type="domain">
    <text evidence="7">Contains large globular domains required for ATP hydrolysis at each terminus and a third globular domain forming a flexible hinge near the middle of the molecule. These domains are separated by coiled-coil structures.</text>
</comment>
<dbReference type="InterPro" id="IPR027417">
    <property type="entry name" value="P-loop_NTPase"/>
</dbReference>
<feature type="region of interest" description="Disordered" evidence="8">
    <location>
        <begin position="705"/>
        <end position="742"/>
    </location>
</feature>
<dbReference type="SUPFAM" id="SSF75553">
    <property type="entry name" value="Smc hinge domain"/>
    <property type="match status" value="1"/>
</dbReference>